<keyword evidence="4" id="KW-0732">Signal</keyword>
<accession>A0A1B6MNU6</accession>
<feature type="domain" description="MD-2-related lipid-recognition" evidence="5">
    <location>
        <begin position="31"/>
        <end position="166"/>
    </location>
</feature>
<evidence type="ECO:0000256" key="2">
    <source>
        <dbReference type="ARBA" id="ARBA00006370"/>
    </source>
</evidence>
<dbReference type="GO" id="GO:0005576">
    <property type="term" value="C:extracellular region"/>
    <property type="evidence" value="ECO:0007669"/>
    <property type="project" value="UniProtKB-SubCell"/>
</dbReference>
<protein>
    <recommendedName>
        <fullName evidence="5">MD-2-related lipid-recognition domain-containing protein</fullName>
    </recommendedName>
</protein>
<dbReference type="PANTHER" id="PTHR11306:SF55">
    <property type="entry name" value="GEO08227P1-RELATED"/>
    <property type="match status" value="1"/>
</dbReference>
<dbReference type="PANTHER" id="PTHR11306">
    <property type="entry name" value="NIEMANN PICK TYPE C2 PROTEIN NPC2-RELATED"/>
    <property type="match status" value="1"/>
</dbReference>
<dbReference type="Pfam" id="PF02221">
    <property type="entry name" value="E1_DerP2_DerF2"/>
    <property type="match status" value="1"/>
</dbReference>
<sequence length="169" mass="18742">ECPPQPAMSLHLALLTLLVLVVTAQAEIVRVQKCHMPAARRSDCVVHEVRVNPCPEASENRPCKIKLGANYSLSFDYTPTFSASRAGSQAAKVSTLVDIPFEQLDADGCKYTTCPIEANKKQVYNYALEVGTQFPANIAPNSVHEAKLKLWNEDNHHQQCCFKIKFQAI</sequence>
<evidence type="ECO:0000259" key="5">
    <source>
        <dbReference type="SMART" id="SM00737"/>
    </source>
</evidence>
<evidence type="ECO:0000256" key="3">
    <source>
        <dbReference type="ARBA" id="ARBA00022525"/>
    </source>
</evidence>
<dbReference type="InterPro" id="IPR003172">
    <property type="entry name" value="ML_dom"/>
</dbReference>
<dbReference type="GO" id="GO:0015918">
    <property type="term" value="P:sterol transport"/>
    <property type="evidence" value="ECO:0007669"/>
    <property type="project" value="InterPro"/>
</dbReference>
<evidence type="ECO:0000313" key="6">
    <source>
        <dbReference type="EMBL" id="JAT37626.1"/>
    </source>
</evidence>
<dbReference type="EMBL" id="GEBQ01002351">
    <property type="protein sequence ID" value="JAT37626.1"/>
    <property type="molecule type" value="Transcribed_RNA"/>
</dbReference>
<proteinExistence type="inferred from homology"/>
<dbReference type="SMART" id="SM00737">
    <property type="entry name" value="ML"/>
    <property type="match status" value="1"/>
</dbReference>
<dbReference type="GO" id="GO:0032934">
    <property type="term" value="F:sterol binding"/>
    <property type="evidence" value="ECO:0007669"/>
    <property type="project" value="InterPro"/>
</dbReference>
<dbReference type="SUPFAM" id="SSF81296">
    <property type="entry name" value="E set domains"/>
    <property type="match status" value="1"/>
</dbReference>
<evidence type="ECO:0000256" key="4">
    <source>
        <dbReference type="SAM" id="SignalP"/>
    </source>
</evidence>
<gene>
    <name evidence="6" type="ORF">g.29427</name>
</gene>
<comment type="subcellular location">
    <subcellularLocation>
        <location evidence="1">Secreted</location>
    </subcellularLocation>
</comment>
<dbReference type="Gene3D" id="2.60.40.770">
    <property type="match status" value="1"/>
</dbReference>
<name>A0A1B6MNU6_9HEMI</name>
<comment type="similarity">
    <text evidence="2">Belongs to the NPC2 family.</text>
</comment>
<feature type="chain" id="PRO_5008588469" description="MD-2-related lipid-recognition domain-containing protein" evidence="4">
    <location>
        <begin position="27"/>
        <end position="169"/>
    </location>
</feature>
<evidence type="ECO:0000256" key="1">
    <source>
        <dbReference type="ARBA" id="ARBA00004613"/>
    </source>
</evidence>
<feature type="non-terminal residue" evidence="6">
    <location>
        <position position="1"/>
    </location>
</feature>
<keyword evidence="3" id="KW-0964">Secreted</keyword>
<organism evidence="6">
    <name type="scientific">Graphocephala atropunctata</name>
    <dbReference type="NCBI Taxonomy" id="36148"/>
    <lineage>
        <taxon>Eukaryota</taxon>
        <taxon>Metazoa</taxon>
        <taxon>Ecdysozoa</taxon>
        <taxon>Arthropoda</taxon>
        <taxon>Hexapoda</taxon>
        <taxon>Insecta</taxon>
        <taxon>Pterygota</taxon>
        <taxon>Neoptera</taxon>
        <taxon>Paraneoptera</taxon>
        <taxon>Hemiptera</taxon>
        <taxon>Auchenorrhyncha</taxon>
        <taxon>Membracoidea</taxon>
        <taxon>Cicadellidae</taxon>
        <taxon>Cicadellinae</taxon>
        <taxon>Cicadellini</taxon>
        <taxon>Graphocephala</taxon>
    </lineage>
</organism>
<reference evidence="6" key="1">
    <citation type="submission" date="2015-11" db="EMBL/GenBank/DDBJ databases">
        <title>De novo transcriptome assembly of four potential Pierce s Disease insect vectors from Arizona vineyards.</title>
        <authorList>
            <person name="Tassone E.E."/>
        </authorList>
    </citation>
    <scope>NUCLEOTIDE SEQUENCE</scope>
</reference>
<dbReference type="FunFam" id="2.60.40.770:FF:000001">
    <property type="entry name" value="NPC intracellular cholesterol transporter 2"/>
    <property type="match status" value="1"/>
</dbReference>
<dbReference type="InterPro" id="IPR014756">
    <property type="entry name" value="Ig_E-set"/>
</dbReference>
<dbReference type="InterPro" id="IPR039670">
    <property type="entry name" value="NPC2-like"/>
</dbReference>
<feature type="signal peptide" evidence="4">
    <location>
        <begin position="1"/>
        <end position="26"/>
    </location>
</feature>
<dbReference type="AlphaFoldDB" id="A0A1B6MNU6"/>